<sequence>MEVNLWGSEVTNWEQHEHTSAEYCGKANVDSTQFSSSVSWSITVTVLRPCTNTPTSENTRTYPDGTPRYTQPRTARL</sequence>
<protein>
    <submittedName>
        <fullName evidence="2">Uncharacterized protein</fullName>
    </submittedName>
</protein>
<proteinExistence type="predicted"/>
<name>A0A5B7IXQ3_PORTR</name>
<gene>
    <name evidence="2" type="ORF">E2C01_083641</name>
</gene>
<dbReference type="AlphaFoldDB" id="A0A5B7IXQ3"/>
<organism evidence="2 3">
    <name type="scientific">Portunus trituberculatus</name>
    <name type="common">Swimming crab</name>
    <name type="synonym">Neptunus trituberculatus</name>
    <dbReference type="NCBI Taxonomy" id="210409"/>
    <lineage>
        <taxon>Eukaryota</taxon>
        <taxon>Metazoa</taxon>
        <taxon>Ecdysozoa</taxon>
        <taxon>Arthropoda</taxon>
        <taxon>Crustacea</taxon>
        <taxon>Multicrustacea</taxon>
        <taxon>Malacostraca</taxon>
        <taxon>Eumalacostraca</taxon>
        <taxon>Eucarida</taxon>
        <taxon>Decapoda</taxon>
        <taxon>Pleocyemata</taxon>
        <taxon>Brachyura</taxon>
        <taxon>Eubrachyura</taxon>
        <taxon>Portunoidea</taxon>
        <taxon>Portunidae</taxon>
        <taxon>Portuninae</taxon>
        <taxon>Portunus</taxon>
    </lineage>
</organism>
<dbReference type="Proteomes" id="UP000324222">
    <property type="component" value="Unassembled WGS sequence"/>
</dbReference>
<accession>A0A5B7IXQ3</accession>
<evidence type="ECO:0000256" key="1">
    <source>
        <dbReference type="SAM" id="MobiDB-lite"/>
    </source>
</evidence>
<evidence type="ECO:0000313" key="2">
    <source>
        <dbReference type="EMBL" id="MPC88722.1"/>
    </source>
</evidence>
<dbReference type="EMBL" id="VSRR010078713">
    <property type="protein sequence ID" value="MPC88722.1"/>
    <property type="molecule type" value="Genomic_DNA"/>
</dbReference>
<evidence type="ECO:0000313" key="3">
    <source>
        <dbReference type="Proteomes" id="UP000324222"/>
    </source>
</evidence>
<feature type="compositionally biased region" description="Polar residues" evidence="1">
    <location>
        <begin position="68"/>
        <end position="77"/>
    </location>
</feature>
<feature type="compositionally biased region" description="Polar residues" evidence="1">
    <location>
        <begin position="51"/>
        <end position="61"/>
    </location>
</feature>
<reference evidence="2 3" key="1">
    <citation type="submission" date="2019-05" db="EMBL/GenBank/DDBJ databases">
        <title>Another draft genome of Portunus trituberculatus and its Hox gene families provides insights of decapod evolution.</title>
        <authorList>
            <person name="Jeong J.-H."/>
            <person name="Song I."/>
            <person name="Kim S."/>
            <person name="Choi T."/>
            <person name="Kim D."/>
            <person name="Ryu S."/>
            <person name="Kim W."/>
        </authorList>
    </citation>
    <scope>NUCLEOTIDE SEQUENCE [LARGE SCALE GENOMIC DNA]</scope>
    <source>
        <tissue evidence="2">Muscle</tissue>
    </source>
</reference>
<comment type="caution">
    <text evidence="2">The sequence shown here is derived from an EMBL/GenBank/DDBJ whole genome shotgun (WGS) entry which is preliminary data.</text>
</comment>
<feature type="region of interest" description="Disordered" evidence="1">
    <location>
        <begin position="51"/>
        <end position="77"/>
    </location>
</feature>
<keyword evidence="3" id="KW-1185">Reference proteome</keyword>